<feature type="compositionally biased region" description="Basic residues" evidence="1">
    <location>
        <begin position="33"/>
        <end position="45"/>
    </location>
</feature>
<dbReference type="NCBIfam" id="TIGR01599">
    <property type="entry name" value="PYST-A"/>
    <property type="match status" value="1"/>
</dbReference>
<protein>
    <submittedName>
        <fullName evidence="3">Fam-a protein</fullName>
    </submittedName>
</protein>
<dbReference type="EMBL" id="LR865368">
    <property type="protein sequence ID" value="CAD2088368.1"/>
    <property type="molecule type" value="Genomic_DNA"/>
</dbReference>
<evidence type="ECO:0000256" key="2">
    <source>
        <dbReference type="SAM" id="SignalP"/>
    </source>
</evidence>
<keyword evidence="2" id="KW-0732">Signal</keyword>
<dbReference type="InterPro" id="IPR006486">
    <property type="entry name" value="PYST_A"/>
</dbReference>
<feature type="compositionally biased region" description="Low complexity" evidence="1">
    <location>
        <begin position="46"/>
        <end position="60"/>
    </location>
</feature>
<proteinExistence type="predicted"/>
<dbReference type="VEuPathDB" id="PlasmoDB:PVLDE_0602520"/>
<sequence>MNSKYIKIVFLVIGLFAYASNKAFAAESGSKKSAQKKSTRSKSASKKGTSSSAKSSSSSSSKYVQNGVYVVPSCTNPEEVRKASELMDEVIKRLQYHATNEGYNKASQHDTNITKQYKNYVGEEGIQKINIKIRGAQKYNDIIQMLCRTHAVVEFGDIRVKGRTILRYTPSLVMIKQRYTNLSKTERDYFHALFSKTELSPDETIIAYASADVNVKNDAIKKIDEDDTSTAGDLSSNADASQEATIVETKKQNVANIFGFIIKKEGNFINVTHISSVNGQAPFSHNYAIQVIRTNKLADVMRLRDTYKWT</sequence>
<dbReference type="AlphaFoldDB" id="A0A6V7S0X2"/>
<feature type="region of interest" description="Disordered" evidence="1">
    <location>
        <begin position="27"/>
        <end position="60"/>
    </location>
</feature>
<accession>A0A6V7S0X2</accession>
<dbReference type="Proteomes" id="UP000515308">
    <property type="component" value="Chromosome PVLDE_06"/>
</dbReference>
<feature type="chain" id="PRO_5028210078" evidence="2">
    <location>
        <begin position="26"/>
        <end position="310"/>
    </location>
</feature>
<organism evidence="3 4">
    <name type="scientific">Plasmodium vinckei lentum</name>
    <dbReference type="NCBI Taxonomy" id="138297"/>
    <lineage>
        <taxon>Eukaryota</taxon>
        <taxon>Sar</taxon>
        <taxon>Alveolata</taxon>
        <taxon>Apicomplexa</taxon>
        <taxon>Aconoidasida</taxon>
        <taxon>Haemosporida</taxon>
        <taxon>Plasmodiidae</taxon>
        <taxon>Plasmodium</taxon>
        <taxon>Plasmodium (Vinckeia)</taxon>
    </lineage>
</organism>
<evidence type="ECO:0000256" key="1">
    <source>
        <dbReference type="SAM" id="MobiDB-lite"/>
    </source>
</evidence>
<gene>
    <name evidence="3" type="ORF">PVLDE_0602520</name>
</gene>
<evidence type="ECO:0000313" key="3">
    <source>
        <dbReference type="EMBL" id="CAD2088368.1"/>
    </source>
</evidence>
<feature type="signal peptide" evidence="2">
    <location>
        <begin position="1"/>
        <end position="25"/>
    </location>
</feature>
<reference evidence="3 4" key="1">
    <citation type="submission" date="2020-08" db="EMBL/GenBank/DDBJ databases">
        <authorList>
            <person name="Ramaprasad A."/>
        </authorList>
    </citation>
    <scope>NUCLEOTIDE SEQUENCE [LARGE SCALE GENOMIC DNA]</scope>
</reference>
<name>A0A6V7S0X2_PLAVN</name>
<evidence type="ECO:0000313" key="4">
    <source>
        <dbReference type="Proteomes" id="UP000515308"/>
    </source>
</evidence>